<dbReference type="InterPro" id="IPR039315">
    <property type="entry name" value="CheW"/>
</dbReference>
<dbReference type="PROSITE" id="PS50851">
    <property type="entry name" value="CHEW"/>
    <property type="match status" value="1"/>
</dbReference>
<keyword evidence="3" id="KW-1185">Reference proteome</keyword>
<proteinExistence type="predicted"/>
<name>F3Z1M3_DESAF</name>
<dbReference type="PANTHER" id="PTHR22617">
    <property type="entry name" value="CHEMOTAXIS SENSOR HISTIDINE KINASE-RELATED"/>
    <property type="match status" value="1"/>
</dbReference>
<dbReference type="Pfam" id="PF01584">
    <property type="entry name" value="CheW"/>
    <property type="match status" value="1"/>
</dbReference>
<dbReference type="RefSeq" id="WP_014260828.1">
    <property type="nucleotide sequence ID" value="NC_016629.1"/>
</dbReference>
<evidence type="ECO:0000259" key="1">
    <source>
        <dbReference type="PROSITE" id="PS50851"/>
    </source>
</evidence>
<accession>F3Z1M3</accession>
<dbReference type="InterPro" id="IPR002545">
    <property type="entry name" value="CheW-lke_dom"/>
</dbReference>
<dbReference type="GO" id="GO:0006935">
    <property type="term" value="P:chemotaxis"/>
    <property type="evidence" value="ECO:0007669"/>
    <property type="project" value="InterPro"/>
</dbReference>
<dbReference type="EMBL" id="CP003221">
    <property type="protein sequence ID" value="EGJ51158.1"/>
    <property type="molecule type" value="Genomic_DNA"/>
</dbReference>
<dbReference type="InterPro" id="IPR036061">
    <property type="entry name" value="CheW-like_dom_sf"/>
</dbReference>
<dbReference type="CDD" id="cd00732">
    <property type="entry name" value="CheW"/>
    <property type="match status" value="1"/>
</dbReference>
<dbReference type="PANTHER" id="PTHR22617:SF41">
    <property type="entry name" value="CHEMOTAXIS SIGNAL TRANSDUCTION SYSTEM ADAPTOR PROTEIN CHEW"/>
    <property type="match status" value="1"/>
</dbReference>
<gene>
    <name evidence="2" type="ORF">Desaf_2845</name>
</gene>
<dbReference type="SMART" id="SM00260">
    <property type="entry name" value="CheW"/>
    <property type="match status" value="1"/>
</dbReference>
<dbReference type="STRING" id="690850.Desaf_2845"/>
<evidence type="ECO:0000313" key="2">
    <source>
        <dbReference type="EMBL" id="EGJ51158.1"/>
    </source>
</evidence>
<dbReference type="GO" id="GO:0007165">
    <property type="term" value="P:signal transduction"/>
    <property type="evidence" value="ECO:0007669"/>
    <property type="project" value="InterPro"/>
</dbReference>
<evidence type="ECO:0000313" key="3">
    <source>
        <dbReference type="Proteomes" id="UP000007844"/>
    </source>
</evidence>
<dbReference type="Gene3D" id="2.40.50.180">
    <property type="entry name" value="CheA-289, Domain 4"/>
    <property type="match status" value="1"/>
</dbReference>
<dbReference type="KEGG" id="daf:Desaf_2845"/>
<dbReference type="HOGENOM" id="CLU_048995_1_1_7"/>
<dbReference type="AlphaFoldDB" id="F3Z1M3"/>
<feature type="domain" description="CheW-like" evidence="1">
    <location>
        <begin position="9"/>
        <end position="153"/>
    </location>
</feature>
<protein>
    <submittedName>
        <fullName evidence="2">CheW protein</fullName>
    </submittedName>
</protein>
<organism evidence="2 3">
    <name type="scientific">Desulfocurvibacter africanus subsp. africanus str. Walvis Bay</name>
    <dbReference type="NCBI Taxonomy" id="690850"/>
    <lineage>
        <taxon>Bacteria</taxon>
        <taxon>Pseudomonadati</taxon>
        <taxon>Thermodesulfobacteriota</taxon>
        <taxon>Desulfovibrionia</taxon>
        <taxon>Desulfovibrionales</taxon>
        <taxon>Desulfovibrionaceae</taxon>
        <taxon>Desulfocurvibacter</taxon>
    </lineage>
</organism>
<dbReference type="GO" id="GO:0005829">
    <property type="term" value="C:cytosol"/>
    <property type="evidence" value="ECO:0007669"/>
    <property type="project" value="TreeGrafter"/>
</dbReference>
<dbReference type="Gene3D" id="2.30.30.40">
    <property type="entry name" value="SH3 Domains"/>
    <property type="match status" value="1"/>
</dbReference>
<dbReference type="SUPFAM" id="SSF50341">
    <property type="entry name" value="CheW-like"/>
    <property type="match status" value="1"/>
</dbReference>
<dbReference type="eggNOG" id="COG0835">
    <property type="taxonomic scope" value="Bacteria"/>
</dbReference>
<sequence>MESQVFSQTNQCLTFVMDEEFFAVEIDSVREVLELTTITRVPRTSEFMRGVINLRGNAVPVVDMRCKFGMPKAEDTINTCIIILEIESDNEVSLMGALVDAVREVIEIRAEDIQPAPKMGTAVSPTFIKGMGRQGDEFVIILDIQKLFSLHELTTLHATRDLVSQAEVEAAPVA</sequence>
<dbReference type="Proteomes" id="UP000007844">
    <property type="component" value="Chromosome"/>
</dbReference>
<reference evidence="2 3" key="1">
    <citation type="journal article" date="2011" name="J. Bacteriol.">
        <title>Genome sequence of the mercury-methylating and pleomorphic Desulfovibrio africanus Strain Walvis Bay.</title>
        <authorList>
            <person name="Brown S.D."/>
            <person name="Wall J.D."/>
            <person name="Kucken A.M."/>
            <person name="Gilmour C.C."/>
            <person name="Podar M."/>
            <person name="Brandt C.C."/>
            <person name="Teshima H."/>
            <person name="Detter J.C."/>
            <person name="Han C.S."/>
            <person name="Land M.L."/>
            <person name="Lucas S."/>
            <person name="Han J."/>
            <person name="Pennacchio L."/>
            <person name="Nolan M."/>
            <person name="Pitluck S."/>
            <person name="Woyke T."/>
            <person name="Goodwin L."/>
            <person name="Palumbo A.V."/>
            <person name="Elias D.A."/>
        </authorList>
    </citation>
    <scope>NUCLEOTIDE SEQUENCE [LARGE SCALE GENOMIC DNA]</scope>
    <source>
        <strain evidence="2 3">Walvis Bay</strain>
    </source>
</reference>